<proteinExistence type="predicted"/>
<dbReference type="WBParaSite" id="EgrG_000315500">
    <property type="protein sequence ID" value="EgrG_000315500"/>
    <property type="gene ID" value="EgrG_000315500"/>
</dbReference>
<evidence type="ECO:0000313" key="3">
    <source>
        <dbReference type="Proteomes" id="UP000492820"/>
    </source>
</evidence>
<keyword evidence="1" id="KW-0732">Signal</keyword>
<evidence type="ECO:0000313" key="2">
    <source>
        <dbReference type="EMBL" id="CDS24843.1"/>
    </source>
</evidence>
<reference evidence="2" key="2">
    <citation type="submission" date="2014-06" db="EMBL/GenBank/DDBJ databases">
        <authorList>
            <person name="Aslett M."/>
        </authorList>
    </citation>
    <scope>NUCLEOTIDE SEQUENCE</scope>
</reference>
<dbReference type="AlphaFoldDB" id="A0A068X279"/>
<feature type="chain" id="PRO_5041037386" evidence="1">
    <location>
        <begin position="16"/>
        <end position="56"/>
    </location>
</feature>
<accession>A0A068X279</accession>
<sequence length="56" mass="6102">MSRRFILAVLGIVIADDSTTLSLISSWIAKITFGKCARIPYNLFDACHLTGGTDDL</sequence>
<evidence type="ECO:0000313" key="4">
    <source>
        <dbReference type="WBParaSite" id="EgrG_000315500"/>
    </source>
</evidence>
<dbReference type="EMBL" id="LK028627">
    <property type="protein sequence ID" value="CDS24843.1"/>
    <property type="molecule type" value="Genomic_DNA"/>
</dbReference>
<dbReference type="Proteomes" id="UP000492820">
    <property type="component" value="Unassembled WGS sequence"/>
</dbReference>
<name>A0A068X279_ECHGR</name>
<feature type="signal peptide" evidence="1">
    <location>
        <begin position="1"/>
        <end position="15"/>
    </location>
</feature>
<gene>
    <name evidence="2" type="ORF">EgrG_000315500</name>
</gene>
<organism evidence="2">
    <name type="scientific">Echinococcus granulosus</name>
    <name type="common">Hydatid tapeworm</name>
    <dbReference type="NCBI Taxonomy" id="6210"/>
    <lineage>
        <taxon>Eukaryota</taxon>
        <taxon>Metazoa</taxon>
        <taxon>Spiralia</taxon>
        <taxon>Lophotrochozoa</taxon>
        <taxon>Platyhelminthes</taxon>
        <taxon>Cestoda</taxon>
        <taxon>Eucestoda</taxon>
        <taxon>Cyclophyllidea</taxon>
        <taxon>Taeniidae</taxon>
        <taxon>Echinococcus</taxon>
        <taxon>Echinococcus granulosus group</taxon>
    </lineage>
</organism>
<evidence type="ECO:0000256" key="1">
    <source>
        <dbReference type="SAM" id="SignalP"/>
    </source>
</evidence>
<reference evidence="4" key="3">
    <citation type="submission" date="2020-10" db="UniProtKB">
        <authorList>
            <consortium name="WormBaseParasite"/>
        </authorList>
    </citation>
    <scope>IDENTIFICATION</scope>
</reference>
<protein>
    <submittedName>
        <fullName evidence="4">Lipoprotein signal peptidase</fullName>
    </submittedName>
</protein>
<reference evidence="2 3" key="1">
    <citation type="journal article" date="2013" name="Nature">
        <title>The genomes of four tapeworm species reveal adaptations to parasitism.</title>
        <authorList>
            <person name="Tsai I.J."/>
            <person name="Zarowiecki M."/>
            <person name="Holroyd N."/>
            <person name="Garciarrubio A."/>
            <person name="Sanchez-Flores A."/>
            <person name="Brooks K.L."/>
            <person name="Tracey A."/>
            <person name="Bobes R.J."/>
            <person name="Fragoso G."/>
            <person name="Sciutto E."/>
            <person name="Aslett M."/>
            <person name="Beasley H."/>
            <person name="Bennett H.M."/>
            <person name="Cai J."/>
            <person name="Camicia F."/>
            <person name="Clark R."/>
            <person name="Cucher M."/>
            <person name="De Silva N."/>
            <person name="Day T.A."/>
            <person name="Deplazes P."/>
            <person name="Estrada K."/>
            <person name="Fernandez C."/>
            <person name="Holland P.W."/>
            <person name="Hou J."/>
            <person name="Hu S."/>
            <person name="Huckvale T."/>
            <person name="Hung S.S."/>
            <person name="Kamenetzky L."/>
            <person name="Keane J.A."/>
            <person name="Kiss F."/>
            <person name="Koziol U."/>
            <person name="Lambert O."/>
            <person name="Liu K."/>
            <person name="Luo X."/>
            <person name="Luo Y."/>
            <person name="Macchiaroli N."/>
            <person name="Nichol S."/>
            <person name="Paps J."/>
            <person name="Parkinson J."/>
            <person name="Pouchkina-Stantcheva N."/>
            <person name="Riddiford N."/>
            <person name="Rosenzvit M."/>
            <person name="Salinas G."/>
            <person name="Wasmuth J.D."/>
            <person name="Zamanian M."/>
            <person name="Zheng Y."/>
            <person name="Cai X."/>
            <person name="Soberon X."/>
            <person name="Olson P.D."/>
            <person name="Laclette J.P."/>
            <person name="Brehm K."/>
            <person name="Berriman M."/>
            <person name="Garciarrubio A."/>
            <person name="Bobes R.J."/>
            <person name="Fragoso G."/>
            <person name="Sanchez-Flores A."/>
            <person name="Estrada K."/>
            <person name="Cevallos M.A."/>
            <person name="Morett E."/>
            <person name="Gonzalez V."/>
            <person name="Portillo T."/>
            <person name="Ochoa-Leyva A."/>
            <person name="Jose M.V."/>
            <person name="Sciutto E."/>
            <person name="Landa A."/>
            <person name="Jimenez L."/>
            <person name="Valdes V."/>
            <person name="Carrero J.C."/>
            <person name="Larralde C."/>
            <person name="Morales-Montor J."/>
            <person name="Limon-Lason J."/>
            <person name="Soberon X."/>
            <person name="Laclette J.P."/>
        </authorList>
    </citation>
    <scope>NUCLEOTIDE SEQUENCE [LARGE SCALE GENOMIC DNA]</scope>
</reference>